<evidence type="ECO:0000259" key="2">
    <source>
        <dbReference type="Pfam" id="PF00884"/>
    </source>
</evidence>
<accession>A0A1I4BQM1</accession>
<dbReference type="Pfam" id="PF00884">
    <property type="entry name" value="Sulfatase"/>
    <property type="match status" value="1"/>
</dbReference>
<dbReference type="SUPFAM" id="SSF53649">
    <property type="entry name" value="Alkaline phosphatase-like"/>
    <property type="match status" value="1"/>
</dbReference>
<organism evidence="3 4">
    <name type="scientific">Halogranum rubrum</name>
    <dbReference type="NCBI Taxonomy" id="553466"/>
    <lineage>
        <taxon>Archaea</taxon>
        <taxon>Methanobacteriati</taxon>
        <taxon>Methanobacteriota</taxon>
        <taxon>Stenosarchaea group</taxon>
        <taxon>Halobacteria</taxon>
        <taxon>Halobacteriales</taxon>
        <taxon>Haloferacaceae</taxon>
    </lineage>
</organism>
<dbReference type="Gene3D" id="3.40.720.10">
    <property type="entry name" value="Alkaline Phosphatase, subunit A"/>
    <property type="match status" value="1"/>
</dbReference>
<dbReference type="PANTHER" id="PTHR42693">
    <property type="entry name" value="ARYLSULFATASE FAMILY MEMBER"/>
    <property type="match status" value="1"/>
</dbReference>
<dbReference type="GO" id="GO:0004065">
    <property type="term" value="F:arylsulfatase activity"/>
    <property type="evidence" value="ECO:0007669"/>
    <property type="project" value="TreeGrafter"/>
</dbReference>
<dbReference type="Proteomes" id="UP000199607">
    <property type="component" value="Unassembled WGS sequence"/>
</dbReference>
<reference evidence="4" key="1">
    <citation type="submission" date="2016-10" db="EMBL/GenBank/DDBJ databases">
        <authorList>
            <person name="Varghese N."/>
            <person name="Submissions S."/>
        </authorList>
    </citation>
    <scope>NUCLEOTIDE SEQUENCE [LARGE SCALE GENOMIC DNA]</scope>
    <source>
        <strain evidence="4">CGMCC 1.7738</strain>
    </source>
</reference>
<dbReference type="PANTHER" id="PTHR42693:SF33">
    <property type="entry name" value="ARYLSULFATASE"/>
    <property type="match status" value="1"/>
</dbReference>
<evidence type="ECO:0000313" key="4">
    <source>
        <dbReference type="Proteomes" id="UP000199607"/>
    </source>
</evidence>
<sequence>MTRNVVLVCLDTVRKDFFDDYAPRLRARADASFEQCRAASAWSTPSHASMFTGRLPHQHGIHTHALDFTALDREDTLLGDLPDHRSVGVSANVYAGSAYGFDTLFDDFCDVSRYHRFPDGLDPSAFIREHGEQGVETYLELLRQIRDSDSPLKSLANVALFRANDLVRHGPLEDWPELFDDGANVVLREAEKRFDDGERPFIGFLNLMDGHEPHRVTRGYDDSLHDVPTTWTTEAFDNGDVVADPEAFEADLDNYRALYGTAVDYLDRKVTRFIDRVQAETDRETTFVITADHGENLGTETDEGLFGHLASLSEGVLHVPLCIVNAPDGYLETVDEYVSHFRLRELVVGLAAGETPDVTADRIPAEVVGLTPNNADVFERDPDHWDRMIRCVYDGETKTVWDSEGGVDVYDLDSARPCWQSRRERSENHDETPTVPDWAHDLFDVDVETYKRAAKADDHQRTVDDDARGRLEDLGYL</sequence>
<gene>
    <name evidence="3" type="ORF">SAMN04487950_0675</name>
</gene>
<dbReference type="InterPro" id="IPR050738">
    <property type="entry name" value="Sulfatase"/>
</dbReference>
<keyword evidence="4" id="KW-1185">Reference proteome</keyword>
<dbReference type="RefSeq" id="WP_089865680.1">
    <property type="nucleotide sequence ID" value="NZ_FOTC01000001.1"/>
</dbReference>
<dbReference type="AlphaFoldDB" id="A0A1I4BQM1"/>
<comment type="similarity">
    <text evidence="1">Belongs to the sulfatase family.</text>
</comment>
<dbReference type="InterPro" id="IPR000917">
    <property type="entry name" value="Sulfatase_N"/>
</dbReference>
<protein>
    <submittedName>
        <fullName evidence="3">Arylsulfatase A</fullName>
    </submittedName>
</protein>
<evidence type="ECO:0000313" key="3">
    <source>
        <dbReference type="EMBL" id="SFK70329.1"/>
    </source>
</evidence>
<dbReference type="STRING" id="553466.SAMN04487950_0675"/>
<proteinExistence type="inferred from homology"/>
<feature type="domain" description="Sulfatase N-terminal" evidence="2">
    <location>
        <begin position="3"/>
        <end position="348"/>
    </location>
</feature>
<dbReference type="InterPro" id="IPR017850">
    <property type="entry name" value="Alkaline_phosphatase_core_sf"/>
</dbReference>
<evidence type="ECO:0000256" key="1">
    <source>
        <dbReference type="ARBA" id="ARBA00008779"/>
    </source>
</evidence>
<name>A0A1I4BQM1_9EURY</name>
<dbReference type="EMBL" id="FOTC01000001">
    <property type="protein sequence ID" value="SFK70329.1"/>
    <property type="molecule type" value="Genomic_DNA"/>
</dbReference>